<dbReference type="PANTHER" id="PTHR10584:SF166">
    <property type="entry name" value="RIBOKINASE"/>
    <property type="match status" value="1"/>
</dbReference>
<dbReference type="EC" id="2.7.1.15" evidence="5"/>
<dbReference type="GO" id="GO:0004747">
    <property type="term" value="F:ribokinase activity"/>
    <property type="evidence" value="ECO:0007669"/>
    <property type="project" value="UniProtKB-EC"/>
</dbReference>
<evidence type="ECO:0000313" key="6">
    <source>
        <dbReference type="Proteomes" id="UP000076038"/>
    </source>
</evidence>
<dbReference type="RefSeq" id="WP_217900669.1">
    <property type="nucleotide sequence ID" value="NZ_CP015220.1"/>
</dbReference>
<protein>
    <submittedName>
        <fullName evidence="5">Ribokinase</fullName>
        <ecNumber evidence="5">2.7.1.15</ecNumber>
    </submittedName>
</protein>
<reference evidence="5 6" key="1">
    <citation type="journal article" date="2016" name="Genome Announc.">
        <title>Complete Genome and Plasmid Sequences for Rhodococcus fascians D188 and Draft Sequences for Rhodococcus Isolates PBTS 1 and PBTS 2.</title>
        <authorList>
            <person name="Stamler R.A."/>
            <person name="Vereecke D."/>
            <person name="Zhang Y."/>
            <person name="Schilkey F."/>
            <person name="Devitt N."/>
            <person name="Randall J.J."/>
        </authorList>
    </citation>
    <scope>NUCLEOTIDE SEQUENCE [LARGE SCALE GENOMIC DNA]</scope>
    <source>
        <strain evidence="5 6">PBTS2</strain>
    </source>
</reference>
<dbReference type="Gene3D" id="3.40.1190.20">
    <property type="match status" value="1"/>
</dbReference>
<accession>A0A143QG25</accession>
<organism evidence="5 6">
    <name type="scientific">Rhodococcoides fascians</name>
    <name type="common">Rhodococcus fascians</name>
    <dbReference type="NCBI Taxonomy" id="1828"/>
    <lineage>
        <taxon>Bacteria</taxon>
        <taxon>Bacillati</taxon>
        <taxon>Actinomycetota</taxon>
        <taxon>Actinomycetes</taxon>
        <taxon>Mycobacteriales</taxon>
        <taxon>Nocardiaceae</taxon>
        <taxon>Rhodococcoides</taxon>
    </lineage>
</organism>
<keyword evidence="1 5" id="KW-0808">Transferase</keyword>
<reference evidence="6" key="2">
    <citation type="submission" date="2016-04" db="EMBL/GenBank/DDBJ databases">
        <title>Complete Genome and Plasmid Sequences for Rhodococcus fascians D188 and Draft Sequences for Rhodococcus spp. Isolates PBTS 1 and PBTS 2.</title>
        <authorList>
            <person name="Stamer R."/>
            <person name="Vereecke D."/>
            <person name="Zhang Y."/>
            <person name="Schilkey F."/>
            <person name="Devitt N."/>
            <person name="Randall J."/>
        </authorList>
    </citation>
    <scope>NUCLEOTIDE SEQUENCE [LARGE SCALE GENOMIC DNA]</scope>
    <source>
        <strain evidence="6">PBTS2</strain>
    </source>
</reference>
<dbReference type="EMBL" id="CP015220">
    <property type="protein sequence ID" value="AMY21357.1"/>
    <property type="molecule type" value="Genomic_DNA"/>
</dbReference>
<keyword evidence="2 5" id="KW-0418">Kinase</keyword>
<gene>
    <name evidence="5" type="primary">rbsK_1</name>
    <name evidence="5" type="ORF">A3Q41_00025</name>
</gene>
<dbReference type="SUPFAM" id="SSF53613">
    <property type="entry name" value="Ribokinase-like"/>
    <property type="match status" value="1"/>
</dbReference>
<name>A0A143QG25_RHOFA</name>
<dbReference type="Proteomes" id="UP000076038">
    <property type="component" value="Chromosome"/>
</dbReference>
<dbReference type="Pfam" id="PF00294">
    <property type="entry name" value="PfkB"/>
    <property type="match status" value="1"/>
</dbReference>
<feature type="domain" description="Carbohydrate kinase PfkB" evidence="4">
    <location>
        <begin position="8"/>
        <end position="295"/>
    </location>
</feature>
<evidence type="ECO:0000256" key="1">
    <source>
        <dbReference type="ARBA" id="ARBA00022679"/>
    </source>
</evidence>
<dbReference type="GO" id="GO:0005829">
    <property type="term" value="C:cytosol"/>
    <property type="evidence" value="ECO:0007669"/>
    <property type="project" value="TreeGrafter"/>
</dbReference>
<dbReference type="InterPro" id="IPR011611">
    <property type="entry name" value="PfkB_dom"/>
</dbReference>
<keyword evidence="6" id="KW-1185">Reference proteome</keyword>
<evidence type="ECO:0000313" key="5">
    <source>
        <dbReference type="EMBL" id="AMY21357.1"/>
    </source>
</evidence>
<evidence type="ECO:0000259" key="4">
    <source>
        <dbReference type="Pfam" id="PF00294"/>
    </source>
</evidence>
<dbReference type="KEGG" id="rhs:A3Q41_00025"/>
<feature type="region of interest" description="Disordered" evidence="3">
    <location>
        <begin position="289"/>
        <end position="312"/>
    </location>
</feature>
<sequence length="312" mass="32047">MSPRLIHTGQVIVDVVMAVPEVPVPGGDVVATSLNETAGGGLNVMVAAIRDDLPVIFAGRYGSGHYGSIVREALSASGARIVNTTPGEQDSGFCIALVDAKTERTFVTYPGAEAELSIGDLEAAGVRSADLVYVTGYGLAHESNAAALTAWLPTLPADVTVLFDPSPLIASLNRDVVDAVLARADIVSVNLREGMLMTDEVDIDSIAAELVTRVRTDAAVVLRTGPDGCRIAGGRRTSQSVPGFEVQAVDSNGAGDAHAGVMLAGLSRGLGLYDAALRANAAAALAVTERGPATAPPRSRTDALIRGRPLDG</sequence>
<proteinExistence type="predicted"/>
<evidence type="ECO:0000256" key="2">
    <source>
        <dbReference type="ARBA" id="ARBA00022777"/>
    </source>
</evidence>
<dbReference type="PATRIC" id="fig|1653479.3.peg.25"/>
<dbReference type="AlphaFoldDB" id="A0A143QG25"/>
<feature type="compositionally biased region" description="Basic and acidic residues" evidence="3">
    <location>
        <begin position="299"/>
        <end position="312"/>
    </location>
</feature>
<dbReference type="PANTHER" id="PTHR10584">
    <property type="entry name" value="SUGAR KINASE"/>
    <property type="match status" value="1"/>
</dbReference>
<dbReference type="InterPro" id="IPR029056">
    <property type="entry name" value="Ribokinase-like"/>
</dbReference>
<evidence type="ECO:0000256" key="3">
    <source>
        <dbReference type="SAM" id="MobiDB-lite"/>
    </source>
</evidence>